<dbReference type="GO" id="GO:0006352">
    <property type="term" value="P:DNA-templated transcription initiation"/>
    <property type="evidence" value="ECO:0007669"/>
    <property type="project" value="InterPro"/>
</dbReference>
<dbReference type="Proteomes" id="UP000541136">
    <property type="component" value="Unassembled WGS sequence"/>
</dbReference>
<sequence>MTVSVFDFEAELSACAAGDRAAFLALYRHEAPAMRALALAMLDDPDAADAVLHETFVLIWRNAAGYSPAIGTARAWIYSILRYRASAQARQMRAEGRHPAENTPLPTLRLPADAPAGTVAGALAALPAPQLDALLQAYLHGGDPARIAARLDRTEPDIEASLGAALAHIDEAVRA</sequence>
<organism evidence="5 6">
    <name type="scientific">Castellaniella defragrans</name>
    <name type="common">Alcaligenes defragrans</name>
    <dbReference type="NCBI Taxonomy" id="75697"/>
    <lineage>
        <taxon>Bacteria</taxon>
        <taxon>Pseudomonadati</taxon>
        <taxon>Pseudomonadota</taxon>
        <taxon>Betaproteobacteria</taxon>
        <taxon>Burkholderiales</taxon>
        <taxon>Alcaligenaceae</taxon>
        <taxon>Castellaniella</taxon>
    </lineage>
</organism>
<dbReference type="PANTHER" id="PTHR43133:SF62">
    <property type="entry name" value="RNA POLYMERASE SIGMA FACTOR SIGZ"/>
    <property type="match status" value="1"/>
</dbReference>
<dbReference type="EMBL" id="JACHIB010000008">
    <property type="protein sequence ID" value="MBB6083603.1"/>
    <property type="molecule type" value="Genomic_DNA"/>
</dbReference>
<dbReference type="GO" id="GO:0016987">
    <property type="term" value="F:sigma factor activity"/>
    <property type="evidence" value="ECO:0007669"/>
    <property type="project" value="UniProtKB-KW"/>
</dbReference>
<evidence type="ECO:0000256" key="2">
    <source>
        <dbReference type="ARBA" id="ARBA00023082"/>
    </source>
</evidence>
<dbReference type="RefSeq" id="WP_052355722.1">
    <property type="nucleotide sequence ID" value="NZ_JACHIB010000008.1"/>
</dbReference>
<dbReference type="Gene3D" id="1.10.1740.10">
    <property type="match status" value="1"/>
</dbReference>
<accession>A0A7W9TMT1</accession>
<feature type="domain" description="RNA polymerase sigma-70 region 2" evidence="4">
    <location>
        <begin position="26"/>
        <end position="90"/>
    </location>
</feature>
<dbReference type="Pfam" id="PF04542">
    <property type="entry name" value="Sigma70_r2"/>
    <property type="match status" value="1"/>
</dbReference>
<evidence type="ECO:0000256" key="1">
    <source>
        <dbReference type="ARBA" id="ARBA00023015"/>
    </source>
</evidence>
<keyword evidence="1" id="KW-0805">Transcription regulation</keyword>
<gene>
    <name evidence="5" type="ORF">HNR28_001642</name>
</gene>
<dbReference type="InterPro" id="IPR007627">
    <property type="entry name" value="RNA_pol_sigma70_r2"/>
</dbReference>
<proteinExistence type="predicted"/>
<dbReference type="SUPFAM" id="SSF88946">
    <property type="entry name" value="Sigma2 domain of RNA polymerase sigma factors"/>
    <property type="match status" value="1"/>
</dbReference>
<comment type="caution">
    <text evidence="5">The sequence shown here is derived from an EMBL/GenBank/DDBJ whole genome shotgun (WGS) entry which is preliminary data.</text>
</comment>
<dbReference type="InterPro" id="IPR039425">
    <property type="entry name" value="RNA_pol_sigma-70-like"/>
</dbReference>
<keyword evidence="3" id="KW-0804">Transcription</keyword>
<reference evidence="5 6" key="1">
    <citation type="submission" date="2020-08" db="EMBL/GenBank/DDBJ databases">
        <title>Genomic Encyclopedia of Type Strains, Phase IV (KMG-IV): sequencing the most valuable type-strain genomes for metagenomic binning, comparative biology and taxonomic classification.</title>
        <authorList>
            <person name="Goeker M."/>
        </authorList>
    </citation>
    <scope>NUCLEOTIDE SEQUENCE [LARGE SCALE GENOMIC DNA]</scope>
    <source>
        <strain evidence="5 6">DSM 12141</strain>
    </source>
</reference>
<evidence type="ECO:0000259" key="4">
    <source>
        <dbReference type="Pfam" id="PF04542"/>
    </source>
</evidence>
<name>A0A7W9TMT1_CASDE</name>
<dbReference type="PANTHER" id="PTHR43133">
    <property type="entry name" value="RNA POLYMERASE ECF-TYPE SIGMA FACTO"/>
    <property type="match status" value="1"/>
</dbReference>
<protein>
    <submittedName>
        <fullName evidence="5">RNA polymerase sigma-70 factor (ECF subfamily)</fullName>
    </submittedName>
</protein>
<keyword evidence="2" id="KW-0731">Sigma factor</keyword>
<evidence type="ECO:0000256" key="3">
    <source>
        <dbReference type="ARBA" id="ARBA00023163"/>
    </source>
</evidence>
<evidence type="ECO:0000313" key="6">
    <source>
        <dbReference type="Proteomes" id="UP000541136"/>
    </source>
</evidence>
<evidence type="ECO:0000313" key="5">
    <source>
        <dbReference type="EMBL" id="MBB6083603.1"/>
    </source>
</evidence>
<dbReference type="AlphaFoldDB" id="A0A7W9TMT1"/>
<dbReference type="InterPro" id="IPR013325">
    <property type="entry name" value="RNA_pol_sigma_r2"/>
</dbReference>